<organism evidence="1">
    <name type="scientific">Amphora coffeiformis</name>
    <dbReference type="NCBI Taxonomy" id="265554"/>
    <lineage>
        <taxon>Eukaryota</taxon>
        <taxon>Sar</taxon>
        <taxon>Stramenopiles</taxon>
        <taxon>Ochrophyta</taxon>
        <taxon>Bacillariophyta</taxon>
        <taxon>Bacillariophyceae</taxon>
        <taxon>Bacillariophycidae</taxon>
        <taxon>Thalassiophysales</taxon>
        <taxon>Catenulaceae</taxon>
        <taxon>Amphora</taxon>
    </lineage>
</organism>
<proteinExistence type="predicted"/>
<dbReference type="AlphaFoldDB" id="A0A7S3L296"/>
<name>A0A7S3L296_9STRA</name>
<evidence type="ECO:0000313" key="1">
    <source>
        <dbReference type="EMBL" id="CAE0407684.1"/>
    </source>
</evidence>
<gene>
    <name evidence="1" type="ORF">ACOF00016_LOCUS5487</name>
</gene>
<sequence length="164" mass="18880">MNLHHPKQHLRECKHSSTQPMSMEYARCRPSHQSYSFSYNVKPGGSEQEEDAVRSRSIPISKSALRRTASELKLTEDEATADFQDYVFFSRLLTGITKQQQESVSDEFLQESDECLAHIIGTRNGSLDKIPVSQGGATSYYEELERSSRYEEEKDDDIFLMDDW</sequence>
<reference evidence="1" key="1">
    <citation type="submission" date="2021-01" db="EMBL/GenBank/DDBJ databases">
        <authorList>
            <person name="Corre E."/>
            <person name="Pelletier E."/>
            <person name="Niang G."/>
            <person name="Scheremetjew M."/>
            <person name="Finn R."/>
            <person name="Kale V."/>
            <person name="Holt S."/>
            <person name="Cochrane G."/>
            <person name="Meng A."/>
            <person name="Brown T."/>
            <person name="Cohen L."/>
        </authorList>
    </citation>
    <scope>NUCLEOTIDE SEQUENCE</scope>
    <source>
        <strain evidence="1">CCMP127</strain>
    </source>
</reference>
<dbReference type="EMBL" id="HBIM01006447">
    <property type="protein sequence ID" value="CAE0407684.1"/>
    <property type="molecule type" value="Transcribed_RNA"/>
</dbReference>
<accession>A0A7S3L296</accession>
<protein>
    <submittedName>
        <fullName evidence="1">Uncharacterized protein</fullName>
    </submittedName>
</protein>